<dbReference type="NCBIfam" id="NF033708">
    <property type="entry name" value="T9SS_Cterm_ChiA"/>
    <property type="match status" value="1"/>
</dbReference>
<evidence type="ECO:0000313" key="4">
    <source>
        <dbReference type="EMBL" id="MRX69159.1"/>
    </source>
</evidence>
<dbReference type="EMBL" id="WKKG01000007">
    <property type="protein sequence ID" value="MRX69159.1"/>
    <property type="molecule type" value="Genomic_DNA"/>
</dbReference>
<dbReference type="SUPFAM" id="SSF49265">
    <property type="entry name" value="Fibronectin type III"/>
    <property type="match status" value="3"/>
</dbReference>
<feature type="chain" id="PRO_5043205856" evidence="2">
    <location>
        <begin position="20"/>
        <end position="1789"/>
    </location>
</feature>
<dbReference type="InterPro" id="IPR049304">
    <property type="entry name" value="Gly_rich_dom"/>
</dbReference>
<dbReference type="EMBL" id="FXTA01000004">
    <property type="protein sequence ID" value="SMO79403.1"/>
    <property type="molecule type" value="Genomic_DNA"/>
</dbReference>
<feature type="domain" description="Fibronectin type-III" evidence="3">
    <location>
        <begin position="542"/>
        <end position="640"/>
    </location>
</feature>
<keyword evidence="1" id="KW-0677">Repeat</keyword>
<dbReference type="InterPro" id="IPR015914">
    <property type="entry name" value="PAPs_N"/>
</dbReference>
<dbReference type="Proteomes" id="UP000468990">
    <property type="component" value="Unassembled WGS sequence"/>
</dbReference>
<evidence type="ECO:0000313" key="7">
    <source>
        <dbReference type="Proteomes" id="UP000468990"/>
    </source>
</evidence>
<dbReference type="SMART" id="SM00060">
    <property type="entry name" value="FN3"/>
    <property type="match status" value="4"/>
</dbReference>
<dbReference type="InterPro" id="IPR036116">
    <property type="entry name" value="FN3_sf"/>
</dbReference>
<dbReference type="PANTHER" id="PTHR13817:SF73">
    <property type="entry name" value="FIBRONECTIN TYPE-III DOMAIN-CONTAINING PROTEIN"/>
    <property type="match status" value="1"/>
</dbReference>
<gene>
    <name evidence="4" type="ORF">GJU42_14405</name>
    <name evidence="5" type="ORF">SAMN06265349_104155</name>
</gene>
<dbReference type="OrthoDB" id="1652165at2"/>
<dbReference type="PROSITE" id="PS50853">
    <property type="entry name" value="FN3"/>
    <property type="match status" value="3"/>
</dbReference>
<keyword evidence="2" id="KW-0732">Signal</keyword>
<reference evidence="4 7" key="2">
    <citation type="submission" date="2019-11" db="EMBL/GenBank/DDBJ databases">
        <title>Flavobacterium resistens genome.</title>
        <authorList>
            <person name="Wilson V.M."/>
            <person name="Newman J.D."/>
        </authorList>
    </citation>
    <scope>NUCLEOTIDE SEQUENCE [LARGE SCALE GENOMIC DNA]</scope>
    <source>
        <strain evidence="4 7">DSM 19382</strain>
    </source>
</reference>
<dbReference type="RefSeq" id="WP_142451440.1">
    <property type="nucleotide sequence ID" value="NZ_FXTA01000004.1"/>
</dbReference>
<evidence type="ECO:0000313" key="6">
    <source>
        <dbReference type="Proteomes" id="UP000317289"/>
    </source>
</evidence>
<reference evidence="5 6" key="1">
    <citation type="submission" date="2017-05" db="EMBL/GenBank/DDBJ databases">
        <authorList>
            <person name="Varghese N."/>
            <person name="Submissions S."/>
        </authorList>
    </citation>
    <scope>NUCLEOTIDE SEQUENCE [LARGE SCALE GENOMIC DNA]</scope>
    <source>
        <strain evidence="5 6">DSM 19382</strain>
    </source>
</reference>
<name>A0A521E634_9FLAO</name>
<dbReference type="PANTHER" id="PTHR13817">
    <property type="entry name" value="TITIN"/>
    <property type="match status" value="1"/>
</dbReference>
<dbReference type="Proteomes" id="UP000317289">
    <property type="component" value="Unassembled WGS sequence"/>
</dbReference>
<keyword evidence="7" id="KW-1185">Reference proteome</keyword>
<feature type="domain" description="Fibronectin type-III" evidence="3">
    <location>
        <begin position="645"/>
        <end position="744"/>
    </location>
</feature>
<feature type="domain" description="Fibronectin type-III" evidence="3">
    <location>
        <begin position="440"/>
        <end position="538"/>
    </location>
</feature>
<dbReference type="InterPro" id="IPR050964">
    <property type="entry name" value="Striated_Muscle_Regulatory"/>
</dbReference>
<dbReference type="GO" id="GO:0046872">
    <property type="term" value="F:metal ion binding"/>
    <property type="evidence" value="ECO:0007669"/>
    <property type="project" value="InterPro"/>
</dbReference>
<dbReference type="GO" id="GO:0003993">
    <property type="term" value="F:acid phosphatase activity"/>
    <property type="evidence" value="ECO:0007669"/>
    <property type="project" value="InterPro"/>
</dbReference>
<dbReference type="Pfam" id="PF16656">
    <property type="entry name" value="Pur_ac_phosph_N"/>
    <property type="match status" value="1"/>
</dbReference>
<dbReference type="InterPro" id="IPR003961">
    <property type="entry name" value="FN3_dom"/>
</dbReference>
<evidence type="ECO:0000256" key="2">
    <source>
        <dbReference type="SAM" id="SignalP"/>
    </source>
</evidence>
<evidence type="ECO:0000259" key="3">
    <source>
        <dbReference type="PROSITE" id="PS50853"/>
    </source>
</evidence>
<proteinExistence type="predicted"/>
<evidence type="ECO:0000256" key="1">
    <source>
        <dbReference type="ARBA" id="ARBA00022737"/>
    </source>
</evidence>
<evidence type="ECO:0000313" key="5">
    <source>
        <dbReference type="EMBL" id="SMO79403.1"/>
    </source>
</evidence>
<dbReference type="Gene3D" id="2.60.40.10">
    <property type="entry name" value="Immunoglobulins"/>
    <property type="match status" value="5"/>
</dbReference>
<dbReference type="Pfam" id="PF21722">
    <property type="entry name" value="Gly_rich_2"/>
    <property type="match status" value="1"/>
</dbReference>
<sequence>MKRTLLISVLVCLPVFLLAQTTATFTLGGTQTFVSPAGITSITVQAWGAGGAGGSSSNPGFNGAYAGSGGGGGAFASTGTVPLTITSGETLTVNVGIGGKGVTSANGGAGGSSGITGYSILADGGKGGLLNNGSLVLGGAAGLAANSTGTIRTSGTAGGNGEFGFTDDTGSIISSGAGGNGANGGGTGGAGIATAFTSSVGNAGNAPGGGGSGGRSSFLAAARRGGDGGDGKVTITYNCPTYSLTNTTATAVNVCSGTSSEITLTGNLPVGLYSVSYNIQGTAQTPASMNVTTTGTGSFIATGFTTVGSRTITITSLSSGSSSVASENCVSPINQNNLATITVNSSGTAPVATAGSNATCTQITANWQAVSGATYYELDVSTVSDFSSLVSGYSALNVGNVLSKVVNGSTNTTYYYRVRAYNGSCISSNSNTISYATPVAPVAPVATAGTVVTCSQFTANWGTVSGATSYIIDVSTQTGANFAANILGSYNNLNVGNVLTKDITGLSASTNYYYRVRATNSCGTSGNSNIINVATVSTAVAVPTAPTLNAISGATCSQFTVNWNVSARATSYSIEVSTQNGGGFTANVLAGYNNLNVGNVLSKDVTGLSANTTYYYRIKAINSCGTSGASSIGTGATTNTGAGAAATPVSASGTGANCSQITANWNTAARASSYVIDVSTQTGANFATGILTSYNNLNVGNVLTKDITGLTAGTTYYYRVRATNNCGTSGNSSVITYATAAVPSTPTITADGALTICQTDGVKLTSSSATGNVWSTGETTPDIFVTAAGSYTVKVISGGCSSATSAAKVIVVEGLPTATAGGSTTICSNRSATVSGASASNGTIKWTFSGGSGTLTGDTTLTPTYTPTLGGAARTVILTMTVTSSNTCAPQIATATYTINIQAAPTASITGSKIICSNDSATVGAGEANAANGTVSWTHDGLGTLSNSTTLTPTYTAVAGDAGKQVTLTLNVTASPACATAYTVSDVYTIAVRPENTVTAASSSPVLCVNTLMANITHTTTGATGIGTPSGLPTGVTASWASNTITISGTPSNTGTFNYSIPLTGGCGTYNAIGTIVVNLNTAGTASSSPTVCSHTVMPDITHTTTGATGIGSPSGLPPGITANWASNTITISGTPTNIGTYNYTIPLTGGCGTVNATGTITVNPLPVTPAVGTIVQPTCANQKGSITLHGLLSGVNWTITQTGTVSQTYNTTDTDFTISNLIPGIYNFTVHEGANCPSMATVNVEIKAPVTNVWNGSSWSNGNPVSTDIIEFAADYQSTADLSGCSCKVDAGKKVTINSGHTLTIENDVVVESASGALLTFEDSASLIQVNNVLNSGSIIYKRNSIPIRQADYVYWSTPVQGQTLSGVSSETASDKYLIYNGSQWVAVPKTTVMTIGKGYIIRGPETYSNTVRTPFTASFQGVPNNGDINGEAVSAGKYYLVGNPYPSALDADDFINANSILEGTLYFWTHNTPVVLGGAYQYATDDYATYNLSGGVGTAAAPSGTQAPGNNANVPSGQIAAGQSFFAKMSGSGTITFNNLMRNGGNNNGQFFKPKSNSKANASEKHRIWLNMTNEGGAFKQLMVGYIQGASNDFEKKYDGVTFDGNKYLDFYSVNNEKHLVIQGRALPFSDIDLVPLGYRTTIAGEFIVSISQVDGNMKDQAIYLEDKMTGKIHDLRESNYTFKTEAGTFTDRLVLRYTNKSLGTTDVENKDSKVLITVKDKVIKVTSTVEMLEKVYIFDVSGKLLYEKLNINEKELQIDNLQSSNQVLLVKVALENGNITNSKVIF</sequence>
<dbReference type="InterPro" id="IPR013783">
    <property type="entry name" value="Ig-like_fold"/>
</dbReference>
<protein>
    <submittedName>
        <fullName evidence="5">Fibronectin type III domain-containing protein</fullName>
    </submittedName>
    <submittedName>
        <fullName evidence="4">T9SS sorting signal type C domain-containing protein</fullName>
    </submittedName>
</protein>
<accession>A0A521E634</accession>
<organism evidence="5 6">
    <name type="scientific">Flavobacterium resistens</name>
    <dbReference type="NCBI Taxonomy" id="443612"/>
    <lineage>
        <taxon>Bacteria</taxon>
        <taxon>Pseudomonadati</taxon>
        <taxon>Bacteroidota</taxon>
        <taxon>Flavobacteriia</taxon>
        <taxon>Flavobacteriales</taxon>
        <taxon>Flavobacteriaceae</taxon>
        <taxon>Flavobacterium</taxon>
    </lineage>
</organism>
<dbReference type="CDD" id="cd00063">
    <property type="entry name" value="FN3"/>
    <property type="match status" value="3"/>
</dbReference>
<feature type="signal peptide" evidence="2">
    <location>
        <begin position="1"/>
        <end position="19"/>
    </location>
</feature>